<proteinExistence type="inferred from homology"/>
<dbReference type="InterPro" id="IPR050490">
    <property type="entry name" value="Bact_solute-bd_prot1"/>
</dbReference>
<keyword evidence="2" id="KW-0813">Transport</keyword>
<dbReference type="SUPFAM" id="SSF53850">
    <property type="entry name" value="Periplasmic binding protein-like II"/>
    <property type="match status" value="1"/>
</dbReference>
<dbReference type="Gene3D" id="3.40.190.10">
    <property type="entry name" value="Periplasmic binding protein-like II"/>
    <property type="match status" value="1"/>
</dbReference>
<sequence length="431" mass="47716">MGIAGLAGCGGQGSKNESKASGGKVYYMNFKPEVATQWEDLAKQYTDETGVQVHVQTAASGTYDQALKSEMSKTEAPTLFQVTGPVGLRTWKDYVSDISGTEPYKQLEDKSTALKDDAGHVVAVPFVTESIGIIYNKEILDKYCKLSDAAVKSPREIKSFQKLKAVADGLQKHKDELGIKGAFTSAGMDSSSNWRFGQQLAAVPLYYEFKDENTVQKQPASIKGTYLPEFKQIWDLYLKDSTVEPSKLGSMTLDDANSEFATGSAALYQNGTWAWTDLRDAGFKPENVGMIPMYIGIKGEEKQGLTTGTMNYWCINKKASKQDRQATEDFLKWVVTSDEGKKAMSEDMGFTTPFKSFADVKTDNPLVEISQKDTKSKTEKIPWVHTMQPSATYQNNIYDAMLEYAQGTGDWNTVVHRFVDGWAAEIQASKN</sequence>
<dbReference type="AlphaFoldDB" id="A0A318MQF5"/>
<evidence type="ECO:0000256" key="1">
    <source>
        <dbReference type="ARBA" id="ARBA00008520"/>
    </source>
</evidence>
<evidence type="ECO:0000256" key="4">
    <source>
        <dbReference type="SAM" id="MobiDB-lite"/>
    </source>
</evidence>
<evidence type="ECO:0000313" key="6">
    <source>
        <dbReference type="Proteomes" id="UP000248128"/>
    </source>
</evidence>
<evidence type="ECO:0000256" key="3">
    <source>
        <dbReference type="ARBA" id="ARBA00022729"/>
    </source>
</evidence>
<evidence type="ECO:0000256" key="2">
    <source>
        <dbReference type="ARBA" id="ARBA00022448"/>
    </source>
</evidence>
<dbReference type="InterPro" id="IPR006059">
    <property type="entry name" value="SBP"/>
</dbReference>
<accession>A0A318MQF5</accession>
<dbReference type="InterPro" id="IPR006061">
    <property type="entry name" value="SBP_1_CS"/>
</dbReference>
<comment type="caution">
    <text evidence="5">The sequence shown here is derived from an EMBL/GenBank/DDBJ whole genome shotgun (WGS) entry which is preliminary data.</text>
</comment>
<name>A0A318MQF5_9BIFI</name>
<dbReference type="EMBL" id="QGLK01000001">
    <property type="protein sequence ID" value="PXY89933.1"/>
    <property type="molecule type" value="Genomic_DNA"/>
</dbReference>
<comment type="similarity">
    <text evidence="1">Belongs to the bacterial solute-binding protein 1 family.</text>
</comment>
<protein>
    <submittedName>
        <fullName evidence="5">ABC transporter substrate-binding protein</fullName>
    </submittedName>
</protein>
<dbReference type="PROSITE" id="PS01037">
    <property type="entry name" value="SBP_BACTERIAL_1"/>
    <property type="match status" value="1"/>
</dbReference>
<feature type="compositionally biased region" description="Gly residues" evidence="4">
    <location>
        <begin position="1"/>
        <end position="13"/>
    </location>
</feature>
<reference evidence="5 6" key="1">
    <citation type="submission" date="2018-05" db="EMBL/GenBank/DDBJ databases">
        <title>Reference genomes for bee gut microbiota database.</title>
        <authorList>
            <person name="Ellegaard K.M."/>
        </authorList>
    </citation>
    <scope>NUCLEOTIDE SEQUENCE [LARGE SCALE GENOMIC DNA]</scope>
    <source>
        <strain evidence="5 6">ESL0199</strain>
    </source>
</reference>
<organism evidence="5 6">
    <name type="scientific">Bifidobacterium asteroides</name>
    <dbReference type="NCBI Taxonomy" id="1684"/>
    <lineage>
        <taxon>Bacteria</taxon>
        <taxon>Bacillati</taxon>
        <taxon>Actinomycetota</taxon>
        <taxon>Actinomycetes</taxon>
        <taxon>Bifidobacteriales</taxon>
        <taxon>Bifidobacteriaceae</taxon>
        <taxon>Bifidobacterium</taxon>
    </lineage>
</organism>
<dbReference type="Pfam" id="PF13416">
    <property type="entry name" value="SBP_bac_8"/>
    <property type="match status" value="1"/>
</dbReference>
<keyword evidence="3" id="KW-0732">Signal</keyword>
<dbReference type="GO" id="GO:0055085">
    <property type="term" value="P:transmembrane transport"/>
    <property type="evidence" value="ECO:0007669"/>
    <property type="project" value="InterPro"/>
</dbReference>
<dbReference type="PANTHER" id="PTHR43649">
    <property type="entry name" value="ARABINOSE-BINDING PROTEIN-RELATED"/>
    <property type="match status" value="1"/>
</dbReference>
<dbReference type="Proteomes" id="UP000248128">
    <property type="component" value="Unassembled WGS sequence"/>
</dbReference>
<evidence type="ECO:0000313" key="5">
    <source>
        <dbReference type="EMBL" id="PXY89933.1"/>
    </source>
</evidence>
<gene>
    <name evidence="5" type="ORF">DKK74_00810</name>
</gene>
<feature type="region of interest" description="Disordered" evidence="4">
    <location>
        <begin position="1"/>
        <end position="20"/>
    </location>
</feature>
<dbReference type="OrthoDB" id="9763054at2"/>